<accession>A0A8X7YTK1</accession>
<dbReference type="AlphaFoldDB" id="A0A8X7YTK1"/>
<reference evidence="1" key="1">
    <citation type="journal article" date="2020" name="bioRxiv">
        <title>Hybrid origin of Populus tomentosa Carr. identified through genome sequencing and phylogenomic analysis.</title>
        <authorList>
            <person name="An X."/>
            <person name="Gao K."/>
            <person name="Chen Z."/>
            <person name="Li J."/>
            <person name="Yang X."/>
            <person name="Yang X."/>
            <person name="Zhou J."/>
            <person name="Guo T."/>
            <person name="Zhao T."/>
            <person name="Huang S."/>
            <person name="Miao D."/>
            <person name="Khan W.U."/>
            <person name="Rao P."/>
            <person name="Ye M."/>
            <person name="Lei B."/>
            <person name="Liao W."/>
            <person name="Wang J."/>
            <person name="Ji L."/>
            <person name="Li Y."/>
            <person name="Guo B."/>
            <person name="Mustafa N.S."/>
            <person name="Li S."/>
            <person name="Yun Q."/>
            <person name="Keller S.R."/>
            <person name="Mao J."/>
            <person name="Zhang R."/>
            <person name="Strauss S.H."/>
        </authorList>
    </citation>
    <scope>NUCLEOTIDE SEQUENCE</scope>
    <source>
        <strain evidence="1">GM15</strain>
        <tissue evidence="1">Leaf</tissue>
    </source>
</reference>
<proteinExistence type="predicted"/>
<dbReference type="OrthoDB" id="1692020at2759"/>
<sequence length="131" mass="14385">MRESWFCGGEEFYLQVVEWNSVWPCHLQVWTCLHRDACWEWAIAPRVNRSSMLQFMSLQMQGSMYLDSGGALGSDCMVEDSSSVAVLDTAAGVCCETKSVGTSPRTSRYSADAAGGDTTVELTRCCSRCSG</sequence>
<dbReference type="PANTHER" id="PTHR46422">
    <property type="entry name" value="SERINE/THREONINE-PROTEIN PHOSPHATASE BSL3"/>
    <property type="match status" value="1"/>
</dbReference>
<evidence type="ECO:0000313" key="2">
    <source>
        <dbReference type="Proteomes" id="UP000886885"/>
    </source>
</evidence>
<gene>
    <name evidence="1" type="ORF">POTOM_037274</name>
</gene>
<dbReference type="EMBL" id="JAAWWB010000020">
    <property type="protein sequence ID" value="KAG6756974.1"/>
    <property type="molecule type" value="Genomic_DNA"/>
</dbReference>
<comment type="caution">
    <text evidence="1">The sequence shown here is derived from an EMBL/GenBank/DDBJ whole genome shotgun (WGS) entry which is preliminary data.</text>
</comment>
<keyword evidence="2" id="KW-1185">Reference proteome</keyword>
<organism evidence="1 2">
    <name type="scientific">Populus tomentosa</name>
    <name type="common">Chinese white poplar</name>
    <dbReference type="NCBI Taxonomy" id="118781"/>
    <lineage>
        <taxon>Eukaryota</taxon>
        <taxon>Viridiplantae</taxon>
        <taxon>Streptophyta</taxon>
        <taxon>Embryophyta</taxon>
        <taxon>Tracheophyta</taxon>
        <taxon>Spermatophyta</taxon>
        <taxon>Magnoliopsida</taxon>
        <taxon>eudicotyledons</taxon>
        <taxon>Gunneridae</taxon>
        <taxon>Pentapetalae</taxon>
        <taxon>rosids</taxon>
        <taxon>fabids</taxon>
        <taxon>Malpighiales</taxon>
        <taxon>Salicaceae</taxon>
        <taxon>Saliceae</taxon>
        <taxon>Populus</taxon>
    </lineage>
</organism>
<protein>
    <submittedName>
        <fullName evidence="1">Uncharacterized protein</fullName>
    </submittedName>
</protein>
<name>A0A8X7YTK1_POPTO</name>
<dbReference type="PANTHER" id="PTHR46422:SF4">
    <property type="entry name" value="SERINE_THREONINE-PROTEIN PHOSPHATASE BSL3"/>
    <property type="match status" value="1"/>
</dbReference>
<evidence type="ECO:0000313" key="1">
    <source>
        <dbReference type="EMBL" id="KAG6756974.1"/>
    </source>
</evidence>
<dbReference type="Proteomes" id="UP000886885">
    <property type="component" value="Chromosome 10D"/>
</dbReference>